<dbReference type="EMBL" id="JAUCMV010000001">
    <property type="protein sequence ID" value="KAK0427564.1"/>
    <property type="molecule type" value="Genomic_DNA"/>
</dbReference>
<evidence type="ECO:0000313" key="5">
    <source>
        <dbReference type="Proteomes" id="UP001175271"/>
    </source>
</evidence>
<protein>
    <recommendedName>
        <fullName evidence="3">ShKT domain-containing protein</fullName>
    </recommendedName>
</protein>
<dbReference type="PROSITE" id="PS51670">
    <property type="entry name" value="SHKT"/>
    <property type="match status" value="1"/>
</dbReference>
<comment type="caution">
    <text evidence="1">Lacks conserved residue(s) required for the propagation of feature annotation.</text>
</comment>
<accession>A0AA39MBG4</accession>
<feature type="domain" description="ShKT" evidence="3">
    <location>
        <begin position="58"/>
        <end position="96"/>
    </location>
</feature>
<dbReference type="Proteomes" id="UP001175271">
    <property type="component" value="Unassembled WGS sequence"/>
</dbReference>
<organism evidence="4 5">
    <name type="scientific">Steinernema hermaphroditum</name>
    <dbReference type="NCBI Taxonomy" id="289476"/>
    <lineage>
        <taxon>Eukaryota</taxon>
        <taxon>Metazoa</taxon>
        <taxon>Ecdysozoa</taxon>
        <taxon>Nematoda</taxon>
        <taxon>Chromadorea</taxon>
        <taxon>Rhabditida</taxon>
        <taxon>Tylenchina</taxon>
        <taxon>Panagrolaimomorpha</taxon>
        <taxon>Strongyloidoidea</taxon>
        <taxon>Steinernematidae</taxon>
        <taxon>Steinernema</taxon>
    </lineage>
</organism>
<keyword evidence="5" id="KW-1185">Reference proteome</keyword>
<reference evidence="4" key="1">
    <citation type="submission" date="2023-06" db="EMBL/GenBank/DDBJ databases">
        <title>Genomic analysis of the entomopathogenic nematode Steinernema hermaphroditum.</title>
        <authorList>
            <person name="Schwarz E.M."/>
            <person name="Heppert J.K."/>
            <person name="Baniya A."/>
            <person name="Schwartz H.T."/>
            <person name="Tan C.-H."/>
            <person name="Antoshechkin I."/>
            <person name="Sternberg P.W."/>
            <person name="Goodrich-Blair H."/>
            <person name="Dillman A.R."/>
        </authorList>
    </citation>
    <scope>NUCLEOTIDE SEQUENCE</scope>
    <source>
        <strain evidence="4">PS9179</strain>
        <tissue evidence="4">Whole animal</tissue>
    </source>
</reference>
<dbReference type="Gene3D" id="1.10.10.1940">
    <property type="match status" value="1"/>
</dbReference>
<keyword evidence="2" id="KW-0732">Signal</keyword>
<feature type="signal peptide" evidence="2">
    <location>
        <begin position="1"/>
        <end position="17"/>
    </location>
</feature>
<feature type="chain" id="PRO_5041229909" description="ShKT domain-containing protein" evidence="2">
    <location>
        <begin position="18"/>
        <end position="99"/>
    </location>
</feature>
<dbReference type="Pfam" id="PF01549">
    <property type="entry name" value="ShK"/>
    <property type="match status" value="1"/>
</dbReference>
<dbReference type="SMART" id="SM00254">
    <property type="entry name" value="ShKT"/>
    <property type="match status" value="1"/>
</dbReference>
<evidence type="ECO:0000259" key="3">
    <source>
        <dbReference type="PROSITE" id="PS51670"/>
    </source>
</evidence>
<proteinExistence type="predicted"/>
<evidence type="ECO:0000256" key="2">
    <source>
        <dbReference type="SAM" id="SignalP"/>
    </source>
</evidence>
<evidence type="ECO:0000256" key="1">
    <source>
        <dbReference type="PROSITE-ProRule" id="PRU01005"/>
    </source>
</evidence>
<dbReference type="InterPro" id="IPR003582">
    <property type="entry name" value="ShKT_dom"/>
</dbReference>
<gene>
    <name evidence="4" type="ORF">QR680_010297</name>
</gene>
<name>A0AA39MBG4_9BILA</name>
<sequence length="99" mass="10237">MFVKAVVLAALVAFVVSQEGPCIGNECPTGQRCDIPSQECYPISGGSDSTGGVGGTTCEDKFTGKGDCAQFQRKGFCKSGNKALIEKWCAKTCGVCTSA</sequence>
<dbReference type="AlphaFoldDB" id="A0AA39MBG4"/>
<evidence type="ECO:0000313" key="4">
    <source>
        <dbReference type="EMBL" id="KAK0427564.1"/>
    </source>
</evidence>
<comment type="caution">
    <text evidence="4">The sequence shown here is derived from an EMBL/GenBank/DDBJ whole genome shotgun (WGS) entry which is preliminary data.</text>
</comment>